<evidence type="ECO:0000256" key="2">
    <source>
        <dbReference type="SAM" id="Phobius"/>
    </source>
</evidence>
<evidence type="ECO:0000313" key="4">
    <source>
        <dbReference type="Proteomes" id="UP000674425"/>
    </source>
</evidence>
<organism evidence="3 4">
    <name type="scientific">Paraburkholderia aspalathi</name>
    <dbReference type="NCBI Taxonomy" id="1324617"/>
    <lineage>
        <taxon>Bacteria</taxon>
        <taxon>Pseudomonadati</taxon>
        <taxon>Pseudomonadota</taxon>
        <taxon>Betaproteobacteria</taxon>
        <taxon>Burkholderiales</taxon>
        <taxon>Burkholderiaceae</taxon>
        <taxon>Paraburkholderia</taxon>
    </lineage>
</organism>
<name>A0ABN7M4J4_9BURK</name>
<evidence type="ECO:0000313" key="3">
    <source>
        <dbReference type="EMBL" id="CAE6784463.1"/>
    </source>
</evidence>
<feature type="region of interest" description="Disordered" evidence="1">
    <location>
        <begin position="69"/>
        <end position="96"/>
    </location>
</feature>
<keyword evidence="2" id="KW-1133">Transmembrane helix</keyword>
<keyword evidence="2" id="KW-0472">Membrane</keyword>
<keyword evidence="2" id="KW-0812">Transmembrane</keyword>
<proteinExistence type="predicted"/>
<comment type="caution">
    <text evidence="3">The sequence shown here is derived from an EMBL/GenBank/DDBJ whole genome shotgun (WGS) entry which is preliminary data.</text>
</comment>
<accession>A0ABN7M4J4</accession>
<keyword evidence="4" id="KW-1185">Reference proteome</keyword>
<dbReference type="Proteomes" id="UP000674425">
    <property type="component" value="Unassembled WGS sequence"/>
</dbReference>
<feature type="transmembrane region" description="Helical" evidence="2">
    <location>
        <begin position="29"/>
        <end position="55"/>
    </location>
</feature>
<evidence type="ECO:0000256" key="1">
    <source>
        <dbReference type="SAM" id="MobiDB-lite"/>
    </source>
</evidence>
<gene>
    <name evidence="3" type="ORF">R69658_04228</name>
</gene>
<feature type="compositionally biased region" description="Polar residues" evidence="1">
    <location>
        <begin position="69"/>
        <end position="85"/>
    </location>
</feature>
<protein>
    <submittedName>
        <fullName evidence="3">Uncharacterized protein</fullName>
    </submittedName>
</protein>
<reference evidence="3 4" key="1">
    <citation type="submission" date="2021-02" db="EMBL/GenBank/DDBJ databases">
        <authorList>
            <person name="Vanwijnsberghe S."/>
        </authorList>
    </citation>
    <scope>NUCLEOTIDE SEQUENCE [LARGE SCALE GENOMIC DNA]</scope>
    <source>
        <strain evidence="3 4">R-69658</strain>
    </source>
</reference>
<sequence length="304" mass="34049">MKEFILLIAAIAIWATVWRFAAKHWRRKGWNAVISHLSAAVSGLVLSFVFLCVFLPARKAQNEDVAATSAQTSGAPVQNNDSVSPPSAGDSVKNGKSEIGASGVTRGIAGNLPKEFTGLPSTDAEWPKVASASLPVSDDEKTFLADRTCLDESSCYGPGRFKRYILKMYPDIAHVKFVPDRSEEDDEDTLALRRQFFVQSLYFAKQIQLANGQSLFDFLRNCSKRVSWLNAAEETDDSKTRASYFDLRYFPVLRSRQTGREVEMNMVFDRRGNQLIATSPFFSSNALKEPDFLARHELECWPKQ</sequence>
<dbReference type="EMBL" id="CAJNAU010000041">
    <property type="protein sequence ID" value="CAE6784463.1"/>
    <property type="molecule type" value="Genomic_DNA"/>
</dbReference>